<evidence type="ECO:0000256" key="6">
    <source>
        <dbReference type="ARBA" id="ARBA00022777"/>
    </source>
</evidence>
<dbReference type="CDD" id="cd16917">
    <property type="entry name" value="HATPase_UhpB-NarQ-NarX-like"/>
    <property type="match status" value="1"/>
</dbReference>
<sequence>MSALKRWDLVARLRTTVDAIEHIVGGLGTAVLAVAAVLWMVIAAVTCVGGVGFALLPTIPRVIRAVAQRERGRLSRWTPEIIGPEPLPPGFRAAIRNPTTQRELAWVLCHGTAGLLLGMVGVSLPIYAVTDGTFPLWWYVLPPDESADTLAILPVHDLGDALLVSLMGVGWLVVLVAAEPLLARLQAWPGRRLLTPDPGTDLALRVAHLTATRAAALDAHTTELRRIERSLHDGTQNRLVAVNVLLGAARRAVARDPAAAVAILDRAQDAAEQALTELRGVVRTILPPVLTDRTLPDALASLATTCPVPCRVDADVPGRSAASVEATVYFAVAETLTNVAKHSGARRATVVLRRNEDQLCVAVTDDGRGGADEGAGSGLAGIRRRVEAHDGTFALASPAGGPTTMTASLPCGL</sequence>
<keyword evidence="8" id="KW-0902">Two-component regulatory system</keyword>
<gene>
    <name evidence="11" type="ORF">CLV71_105184</name>
</gene>
<dbReference type="GO" id="GO:0016020">
    <property type="term" value="C:membrane"/>
    <property type="evidence" value="ECO:0007669"/>
    <property type="project" value="InterPro"/>
</dbReference>
<feature type="domain" description="Histidine kinase/HSP90-like ATPase" evidence="10">
    <location>
        <begin position="323"/>
        <end position="413"/>
    </location>
</feature>
<evidence type="ECO:0000259" key="10">
    <source>
        <dbReference type="SMART" id="SM00387"/>
    </source>
</evidence>
<dbReference type="InterPro" id="IPR036890">
    <property type="entry name" value="HATPase_C_sf"/>
</dbReference>
<dbReference type="SMART" id="SM00387">
    <property type="entry name" value="HATPase_c"/>
    <property type="match status" value="1"/>
</dbReference>
<keyword evidence="5" id="KW-0547">Nucleotide-binding</keyword>
<evidence type="ECO:0000256" key="2">
    <source>
        <dbReference type="ARBA" id="ARBA00012438"/>
    </source>
</evidence>
<proteinExistence type="predicted"/>
<feature type="transmembrane region" description="Helical" evidence="9">
    <location>
        <begin position="30"/>
        <end position="56"/>
    </location>
</feature>
<feature type="transmembrane region" description="Helical" evidence="9">
    <location>
        <begin position="161"/>
        <end position="182"/>
    </location>
</feature>
<keyword evidence="6 11" id="KW-0418">Kinase</keyword>
<keyword evidence="4" id="KW-0808">Transferase</keyword>
<evidence type="ECO:0000256" key="5">
    <source>
        <dbReference type="ARBA" id="ARBA00022741"/>
    </source>
</evidence>
<dbReference type="Proteomes" id="UP000294927">
    <property type="component" value="Unassembled WGS sequence"/>
</dbReference>
<dbReference type="GO" id="GO:0000155">
    <property type="term" value="F:phosphorelay sensor kinase activity"/>
    <property type="evidence" value="ECO:0007669"/>
    <property type="project" value="InterPro"/>
</dbReference>
<protein>
    <recommendedName>
        <fullName evidence="2">histidine kinase</fullName>
        <ecNumber evidence="2">2.7.13.3</ecNumber>
    </recommendedName>
</protein>
<evidence type="ECO:0000256" key="3">
    <source>
        <dbReference type="ARBA" id="ARBA00022553"/>
    </source>
</evidence>
<name>A0A4R7VQM3_9PSEU</name>
<dbReference type="PANTHER" id="PTHR24421">
    <property type="entry name" value="NITRATE/NITRITE SENSOR PROTEIN NARX-RELATED"/>
    <property type="match status" value="1"/>
</dbReference>
<accession>A0A4R7VQM3</accession>
<organism evidence="11 12">
    <name type="scientific">Actinophytocola oryzae</name>
    <dbReference type="NCBI Taxonomy" id="502181"/>
    <lineage>
        <taxon>Bacteria</taxon>
        <taxon>Bacillati</taxon>
        <taxon>Actinomycetota</taxon>
        <taxon>Actinomycetes</taxon>
        <taxon>Pseudonocardiales</taxon>
        <taxon>Pseudonocardiaceae</taxon>
    </lineage>
</organism>
<evidence type="ECO:0000256" key="8">
    <source>
        <dbReference type="ARBA" id="ARBA00023012"/>
    </source>
</evidence>
<evidence type="ECO:0000313" key="12">
    <source>
        <dbReference type="Proteomes" id="UP000294927"/>
    </source>
</evidence>
<comment type="catalytic activity">
    <reaction evidence="1">
        <text>ATP + protein L-histidine = ADP + protein N-phospho-L-histidine.</text>
        <dbReference type="EC" id="2.7.13.3"/>
    </reaction>
</comment>
<dbReference type="Gene3D" id="1.20.5.1930">
    <property type="match status" value="1"/>
</dbReference>
<dbReference type="RefSeq" id="WP_133903464.1">
    <property type="nucleotide sequence ID" value="NZ_SOCP01000005.1"/>
</dbReference>
<dbReference type="Pfam" id="PF02518">
    <property type="entry name" value="HATPase_c"/>
    <property type="match status" value="1"/>
</dbReference>
<keyword evidence="12" id="KW-1185">Reference proteome</keyword>
<dbReference type="EC" id="2.7.13.3" evidence="2"/>
<evidence type="ECO:0000256" key="9">
    <source>
        <dbReference type="SAM" id="Phobius"/>
    </source>
</evidence>
<dbReference type="GO" id="GO:0046983">
    <property type="term" value="F:protein dimerization activity"/>
    <property type="evidence" value="ECO:0007669"/>
    <property type="project" value="InterPro"/>
</dbReference>
<evidence type="ECO:0000256" key="4">
    <source>
        <dbReference type="ARBA" id="ARBA00022679"/>
    </source>
</evidence>
<dbReference type="Pfam" id="PF07730">
    <property type="entry name" value="HisKA_3"/>
    <property type="match status" value="1"/>
</dbReference>
<dbReference type="EMBL" id="SOCP01000005">
    <property type="protein sequence ID" value="TDV52053.1"/>
    <property type="molecule type" value="Genomic_DNA"/>
</dbReference>
<dbReference type="Pfam" id="PF13796">
    <property type="entry name" value="Sensor"/>
    <property type="match status" value="1"/>
</dbReference>
<dbReference type="InterPro" id="IPR050482">
    <property type="entry name" value="Sensor_HK_TwoCompSys"/>
</dbReference>
<keyword evidence="9" id="KW-0472">Membrane</keyword>
<dbReference type="InterPro" id="IPR003594">
    <property type="entry name" value="HATPase_dom"/>
</dbReference>
<dbReference type="SUPFAM" id="SSF55874">
    <property type="entry name" value="ATPase domain of HSP90 chaperone/DNA topoisomerase II/histidine kinase"/>
    <property type="match status" value="1"/>
</dbReference>
<keyword evidence="3" id="KW-0597">Phosphoprotein</keyword>
<dbReference type="OrthoDB" id="5242012at2"/>
<evidence type="ECO:0000256" key="1">
    <source>
        <dbReference type="ARBA" id="ARBA00000085"/>
    </source>
</evidence>
<evidence type="ECO:0000313" key="11">
    <source>
        <dbReference type="EMBL" id="TDV52053.1"/>
    </source>
</evidence>
<dbReference type="PANTHER" id="PTHR24421:SF10">
    <property type="entry name" value="NITRATE_NITRITE SENSOR PROTEIN NARQ"/>
    <property type="match status" value="1"/>
</dbReference>
<dbReference type="Gene3D" id="3.30.565.10">
    <property type="entry name" value="Histidine kinase-like ATPase, C-terminal domain"/>
    <property type="match status" value="1"/>
</dbReference>
<dbReference type="GO" id="GO:0005524">
    <property type="term" value="F:ATP binding"/>
    <property type="evidence" value="ECO:0007669"/>
    <property type="project" value="UniProtKB-KW"/>
</dbReference>
<dbReference type="InterPro" id="IPR011712">
    <property type="entry name" value="Sig_transdc_His_kin_sub3_dim/P"/>
</dbReference>
<feature type="transmembrane region" description="Helical" evidence="9">
    <location>
        <begin position="104"/>
        <end position="128"/>
    </location>
</feature>
<evidence type="ECO:0000256" key="7">
    <source>
        <dbReference type="ARBA" id="ARBA00022840"/>
    </source>
</evidence>
<keyword evidence="9" id="KW-1133">Transmembrane helix</keyword>
<keyword evidence="7" id="KW-0067">ATP-binding</keyword>
<dbReference type="InterPro" id="IPR025828">
    <property type="entry name" value="Put_sensor_dom"/>
</dbReference>
<dbReference type="AlphaFoldDB" id="A0A4R7VQM3"/>
<keyword evidence="9" id="KW-0812">Transmembrane</keyword>
<reference evidence="11 12" key="1">
    <citation type="submission" date="2019-03" db="EMBL/GenBank/DDBJ databases">
        <title>Genomic Encyclopedia of Archaeal and Bacterial Type Strains, Phase II (KMG-II): from individual species to whole genera.</title>
        <authorList>
            <person name="Goeker M."/>
        </authorList>
    </citation>
    <scope>NUCLEOTIDE SEQUENCE [LARGE SCALE GENOMIC DNA]</scope>
    <source>
        <strain evidence="11 12">DSM 45499</strain>
    </source>
</reference>
<comment type="caution">
    <text evidence="11">The sequence shown here is derived from an EMBL/GenBank/DDBJ whole genome shotgun (WGS) entry which is preliminary data.</text>
</comment>